<dbReference type="CDD" id="cd06850">
    <property type="entry name" value="biotinyl_domain"/>
    <property type="match status" value="1"/>
</dbReference>
<dbReference type="FunFam" id="3.40.50.20:FF:000010">
    <property type="entry name" value="Propionyl-CoA carboxylase subunit alpha"/>
    <property type="match status" value="1"/>
</dbReference>
<comment type="cofactor">
    <cofactor evidence="1">
        <name>biotin</name>
        <dbReference type="ChEBI" id="CHEBI:57586"/>
    </cofactor>
</comment>
<evidence type="ECO:0000256" key="8">
    <source>
        <dbReference type="ARBA" id="ARBA00022840"/>
    </source>
</evidence>
<dbReference type="PROSITE" id="PS00188">
    <property type="entry name" value="BIOTIN"/>
    <property type="match status" value="1"/>
</dbReference>
<evidence type="ECO:0000256" key="4">
    <source>
        <dbReference type="ARBA" id="ARBA00011750"/>
    </source>
</evidence>
<dbReference type="InterPro" id="IPR011761">
    <property type="entry name" value="ATP-grasp"/>
</dbReference>
<dbReference type="PROSITE" id="PS50979">
    <property type="entry name" value="BC"/>
    <property type="match status" value="1"/>
</dbReference>
<dbReference type="Pfam" id="PF02786">
    <property type="entry name" value="CPSase_L_D2"/>
    <property type="match status" value="1"/>
</dbReference>
<evidence type="ECO:0000313" key="16">
    <source>
        <dbReference type="EMBL" id="KDM91701.1"/>
    </source>
</evidence>
<dbReference type="GO" id="GO:0046872">
    <property type="term" value="F:metal ion binding"/>
    <property type="evidence" value="ECO:0007669"/>
    <property type="project" value="InterPro"/>
</dbReference>
<evidence type="ECO:0000256" key="11">
    <source>
        <dbReference type="ARBA" id="ARBA00048600"/>
    </source>
</evidence>
<feature type="domain" description="Biotin carboxylation" evidence="15">
    <location>
        <begin position="1"/>
        <end position="456"/>
    </location>
</feature>
<evidence type="ECO:0000256" key="1">
    <source>
        <dbReference type="ARBA" id="ARBA00001953"/>
    </source>
</evidence>
<feature type="domain" description="ATP-grasp" evidence="14">
    <location>
        <begin position="119"/>
        <end position="317"/>
    </location>
</feature>
<dbReference type="InterPro" id="IPR005479">
    <property type="entry name" value="CPAse_ATP-bd"/>
</dbReference>
<dbReference type="InterPro" id="IPR050856">
    <property type="entry name" value="Biotin_carboxylase_complex"/>
</dbReference>
<evidence type="ECO:0000256" key="3">
    <source>
        <dbReference type="ARBA" id="ARBA00004956"/>
    </source>
</evidence>
<dbReference type="SUPFAM" id="SSF51230">
    <property type="entry name" value="Single hybrid motif"/>
    <property type="match status" value="1"/>
</dbReference>
<dbReference type="InterPro" id="IPR011053">
    <property type="entry name" value="Single_hybrid_motif"/>
</dbReference>
<dbReference type="PROSITE" id="PS00867">
    <property type="entry name" value="CPSASE_2"/>
    <property type="match status" value="1"/>
</dbReference>
<dbReference type="PANTHER" id="PTHR18866:SF33">
    <property type="entry name" value="METHYLCROTONOYL-COA CARBOXYLASE SUBUNIT ALPHA, MITOCHONDRIAL-RELATED"/>
    <property type="match status" value="1"/>
</dbReference>
<dbReference type="Pfam" id="PF02785">
    <property type="entry name" value="Biotin_carb_C"/>
    <property type="match status" value="1"/>
</dbReference>
<dbReference type="AlphaFoldDB" id="A0A066RRI8"/>
<evidence type="ECO:0000256" key="12">
    <source>
        <dbReference type="PROSITE-ProRule" id="PRU00409"/>
    </source>
</evidence>
<keyword evidence="8 12" id="KW-0067">ATP-binding</keyword>
<dbReference type="SUPFAM" id="SSF56059">
    <property type="entry name" value="Glutathione synthetase ATP-binding domain-like"/>
    <property type="match status" value="1"/>
</dbReference>
<evidence type="ECO:0000256" key="6">
    <source>
        <dbReference type="ARBA" id="ARBA00022598"/>
    </source>
</evidence>
<dbReference type="Pfam" id="PF00289">
    <property type="entry name" value="Biotin_carb_N"/>
    <property type="match status" value="1"/>
</dbReference>
<comment type="subunit">
    <text evidence="4">Acetyl-CoA carboxylase is a heterohexamer of biotin carboxyl carrier protein, biotin carboxylase and the two subunits of carboxyl transferase in a 2:2 complex.</text>
</comment>
<dbReference type="EMBL" id="JMIB01000019">
    <property type="protein sequence ID" value="KDM91701.1"/>
    <property type="molecule type" value="Genomic_DNA"/>
</dbReference>
<dbReference type="SUPFAM" id="SSF52440">
    <property type="entry name" value="PreATP-grasp domain"/>
    <property type="match status" value="1"/>
</dbReference>
<evidence type="ECO:0000256" key="5">
    <source>
        <dbReference type="ARBA" id="ARBA00017242"/>
    </source>
</evidence>
<keyword evidence="6" id="KW-0436">Ligase</keyword>
<dbReference type="InterPro" id="IPR005481">
    <property type="entry name" value="BC-like_N"/>
</dbReference>
<dbReference type="SUPFAM" id="SSF51246">
    <property type="entry name" value="Rudiment single hybrid motif"/>
    <property type="match status" value="1"/>
</dbReference>
<name>A0A066RRI8_9GAMM</name>
<evidence type="ECO:0000313" key="17">
    <source>
        <dbReference type="Proteomes" id="UP000027192"/>
    </source>
</evidence>
<dbReference type="GO" id="GO:0004075">
    <property type="term" value="F:biotin carboxylase activity"/>
    <property type="evidence" value="ECO:0007669"/>
    <property type="project" value="UniProtKB-EC"/>
</dbReference>
<dbReference type="InterPro" id="IPR000089">
    <property type="entry name" value="Biotin_lipoyl"/>
</dbReference>
<dbReference type="PROSITE" id="PS50975">
    <property type="entry name" value="ATP_GRASP"/>
    <property type="match status" value="1"/>
</dbReference>
<evidence type="ECO:0000259" key="13">
    <source>
        <dbReference type="PROSITE" id="PS50968"/>
    </source>
</evidence>
<dbReference type="PROSITE" id="PS50968">
    <property type="entry name" value="BIOTINYL_LIPOYL"/>
    <property type="match status" value="1"/>
</dbReference>
<comment type="pathway">
    <text evidence="3">Lipid metabolism; malonyl-CoA biosynthesis; malonyl-CoA from acetyl-CoA: step 1/1.</text>
</comment>
<dbReference type="InterPro" id="IPR005482">
    <property type="entry name" value="Biotin_COase_C"/>
</dbReference>
<sequence length="693" mass="76305">MRRLLIANRGEIACRIIQTAKCMGITTIAVYSEADRHAKHVRMADEAFCIGPAPALDSYLAIDKLIAAAKGSRADAIHPGYGFLSENVAFARACAQNQLIFVGPSPSAMAAMSSKSDAKTIMATAGVPLLPGYHGDEDNLENLTRAAAQIGYPVILKPALGGGGKGMKIVRQESELTEAIQSARREAKSAFGDQTLLLEKYLTEPRHIEVQIFADRHGNCVYLSDRDCSVQRRHQKIIEEAPAPGLSDHLRKAMGEAAVQAALAIQYVGAGTVEFLYDSTSQAYYFMEMNTRLQVEHPVTEMITGQDLVQWQIRVAEGHRLPLAQHEIQHQGHAIEARLYAEDTEQGFLPASGTVHFLREPVSEHAPAYPAQQIRTRVDSGITEGDTVTTFYDPMLAKVIAWSEDRQSAILQLKKLLSEYQLGGLATNLNYLQRILSHDAFVQGKLSTHFIEHYQDTLSADSPAQFDLKTIANASIGIPVNSLLTAATLCFQQSVQNQLTGWRLNQYSQHSITLYDPQNENRLFSFESRSDHQLRLKQLTIGTDPFPLTPVQITLLDLNAQGSVVDCGIEILGARHQIRLVRLTDSNTLLAFTQDEQKTYQLRPNYGHHQTDHEDSPVAPLNGIVSEVLCQPGETVEKDQGLVVIEAMKMEYTVRAPHDGEVLSVLVGYGDQVQHGQELVQLSAASEAPSLSE</sequence>
<reference evidence="16 17" key="1">
    <citation type="submission" date="2014-04" db="EMBL/GenBank/DDBJ databases">
        <title>Draft genome sequence of Photobacterium halotolerans S2753: a solonamide, ngercheumicin and holomycin producer.</title>
        <authorList>
            <person name="Machado H.R."/>
            <person name="Gram L."/>
        </authorList>
    </citation>
    <scope>NUCLEOTIDE SEQUENCE [LARGE SCALE GENOMIC DNA]</scope>
    <source>
        <strain evidence="16 17">S2753</strain>
    </source>
</reference>
<comment type="catalytic activity">
    <reaction evidence="11">
        <text>N(6)-biotinyl-L-lysyl-[protein] + hydrogencarbonate + ATP = N(6)-carboxybiotinyl-L-lysyl-[protein] + ADP + phosphate + H(+)</text>
        <dbReference type="Rhea" id="RHEA:13501"/>
        <dbReference type="Rhea" id="RHEA-COMP:10505"/>
        <dbReference type="Rhea" id="RHEA-COMP:10506"/>
        <dbReference type="ChEBI" id="CHEBI:15378"/>
        <dbReference type="ChEBI" id="CHEBI:17544"/>
        <dbReference type="ChEBI" id="CHEBI:30616"/>
        <dbReference type="ChEBI" id="CHEBI:43474"/>
        <dbReference type="ChEBI" id="CHEBI:83144"/>
        <dbReference type="ChEBI" id="CHEBI:83145"/>
        <dbReference type="ChEBI" id="CHEBI:456216"/>
        <dbReference type="EC" id="6.3.4.14"/>
    </reaction>
</comment>
<dbReference type="Gene3D" id="3.30.470.20">
    <property type="entry name" value="ATP-grasp fold, B domain"/>
    <property type="match status" value="1"/>
</dbReference>
<evidence type="ECO:0000259" key="15">
    <source>
        <dbReference type="PROSITE" id="PS50979"/>
    </source>
</evidence>
<dbReference type="InterPro" id="IPR016185">
    <property type="entry name" value="PreATP-grasp_dom_sf"/>
</dbReference>
<gene>
    <name evidence="16" type="ORF">EA58_10040</name>
</gene>
<dbReference type="Proteomes" id="UP000027192">
    <property type="component" value="Unassembled WGS sequence"/>
</dbReference>
<dbReference type="Gene3D" id="2.40.50.100">
    <property type="match status" value="1"/>
</dbReference>
<comment type="caution">
    <text evidence="16">The sequence shown here is derived from an EMBL/GenBank/DDBJ whole genome shotgun (WGS) entry which is preliminary data.</text>
</comment>
<dbReference type="InterPro" id="IPR011054">
    <property type="entry name" value="Rudment_hybrid_motif"/>
</dbReference>
<feature type="domain" description="Lipoyl-binding" evidence="13">
    <location>
        <begin position="608"/>
        <end position="683"/>
    </location>
</feature>
<evidence type="ECO:0000256" key="2">
    <source>
        <dbReference type="ARBA" id="ARBA00003761"/>
    </source>
</evidence>
<evidence type="ECO:0000259" key="14">
    <source>
        <dbReference type="PROSITE" id="PS50975"/>
    </source>
</evidence>
<dbReference type="STRING" id="1654360.EA58_10040"/>
<dbReference type="Pfam" id="PF00364">
    <property type="entry name" value="Biotin_lipoyl"/>
    <property type="match status" value="1"/>
</dbReference>
<evidence type="ECO:0000256" key="9">
    <source>
        <dbReference type="ARBA" id="ARBA00023267"/>
    </source>
</evidence>
<accession>A0A066RRI8</accession>
<evidence type="ECO:0000256" key="10">
    <source>
        <dbReference type="ARBA" id="ARBA00033786"/>
    </source>
</evidence>
<dbReference type="SMART" id="SM00878">
    <property type="entry name" value="Biotin_carb_C"/>
    <property type="match status" value="1"/>
</dbReference>
<protein>
    <recommendedName>
        <fullName evidence="5">Biotin carboxylase</fullName>
    </recommendedName>
    <alternativeName>
        <fullName evidence="10">Acetyl-coenzyme A carboxylase biotin carboxylase subunit A</fullName>
    </alternativeName>
</protein>
<dbReference type="GO" id="GO:0005524">
    <property type="term" value="F:ATP binding"/>
    <property type="evidence" value="ECO:0007669"/>
    <property type="project" value="UniProtKB-UniRule"/>
</dbReference>
<organism evidence="16 17">
    <name type="scientific">Photobacterium galatheae</name>
    <dbReference type="NCBI Taxonomy" id="1654360"/>
    <lineage>
        <taxon>Bacteria</taxon>
        <taxon>Pseudomonadati</taxon>
        <taxon>Pseudomonadota</taxon>
        <taxon>Gammaproteobacteria</taxon>
        <taxon>Vibrionales</taxon>
        <taxon>Vibrionaceae</taxon>
        <taxon>Photobacterium</taxon>
    </lineage>
</organism>
<keyword evidence="7 12" id="KW-0547">Nucleotide-binding</keyword>
<proteinExistence type="predicted"/>
<keyword evidence="9" id="KW-0092">Biotin</keyword>
<dbReference type="FunFam" id="3.30.470.20:FF:000028">
    <property type="entry name" value="Methylcrotonoyl-CoA carboxylase subunit alpha, mitochondrial"/>
    <property type="match status" value="1"/>
</dbReference>
<comment type="function">
    <text evidence="2">This protein is a component of the acetyl coenzyme A carboxylase complex; first, biotin carboxylase catalyzes the carboxylation of the carrier protein and then the transcarboxylase transfers the carboxyl group to form malonyl-CoA.</text>
</comment>
<evidence type="ECO:0000256" key="7">
    <source>
        <dbReference type="ARBA" id="ARBA00022741"/>
    </source>
</evidence>
<dbReference type="PROSITE" id="PS00866">
    <property type="entry name" value="CPSASE_1"/>
    <property type="match status" value="1"/>
</dbReference>
<dbReference type="FunFam" id="3.30.1490.20:FF:000003">
    <property type="entry name" value="acetyl-CoA carboxylase isoform X1"/>
    <property type="match status" value="1"/>
</dbReference>
<dbReference type="InterPro" id="IPR011764">
    <property type="entry name" value="Biotin_carboxylation_dom"/>
</dbReference>
<dbReference type="PANTHER" id="PTHR18866">
    <property type="entry name" value="CARBOXYLASE:PYRUVATE/ACETYL-COA/PROPIONYL-COA CARBOXYLASE"/>
    <property type="match status" value="1"/>
</dbReference>
<keyword evidence="17" id="KW-1185">Reference proteome</keyword>
<dbReference type="InterPro" id="IPR001882">
    <property type="entry name" value="Biotin_BS"/>
</dbReference>